<sequence>MMAGIFGALLLAFLLNVGGLRRLAVACLLVCLALSVGLFLWEIYSPEFGFRMPWLEV</sequence>
<comment type="caution">
    <text evidence="1">The sequence shown here is derived from an EMBL/GenBank/DDBJ whole genome shotgun (WGS) entry which is preliminary data.</text>
</comment>
<gene>
    <name evidence="1" type="ORF">RSO01_17480</name>
</gene>
<evidence type="ECO:0000313" key="2">
    <source>
        <dbReference type="Proteomes" id="UP000321058"/>
    </source>
</evidence>
<proteinExistence type="predicted"/>
<evidence type="ECO:0000313" key="1">
    <source>
        <dbReference type="EMBL" id="GEP54582.1"/>
    </source>
</evidence>
<accession>A0A512N6H0</accession>
<dbReference type="Proteomes" id="UP000321058">
    <property type="component" value="Unassembled WGS sequence"/>
</dbReference>
<organism evidence="1 2">
    <name type="scientific">Reyranella soli</name>
    <dbReference type="NCBI Taxonomy" id="1230389"/>
    <lineage>
        <taxon>Bacteria</taxon>
        <taxon>Pseudomonadati</taxon>
        <taxon>Pseudomonadota</taxon>
        <taxon>Alphaproteobacteria</taxon>
        <taxon>Hyphomicrobiales</taxon>
        <taxon>Reyranellaceae</taxon>
        <taxon>Reyranella</taxon>
    </lineage>
</organism>
<dbReference type="EMBL" id="BKAJ01000031">
    <property type="protein sequence ID" value="GEP54582.1"/>
    <property type="molecule type" value="Genomic_DNA"/>
</dbReference>
<protein>
    <submittedName>
        <fullName evidence="1">Uncharacterized protein</fullName>
    </submittedName>
</protein>
<keyword evidence="2" id="KW-1185">Reference proteome</keyword>
<name>A0A512N6H0_9HYPH</name>
<dbReference type="AlphaFoldDB" id="A0A512N6H0"/>
<reference evidence="1 2" key="1">
    <citation type="submission" date="2019-07" db="EMBL/GenBank/DDBJ databases">
        <title>Whole genome shotgun sequence of Reyranella soli NBRC 108950.</title>
        <authorList>
            <person name="Hosoyama A."/>
            <person name="Uohara A."/>
            <person name="Ohji S."/>
            <person name="Ichikawa N."/>
        </authorList>
    </citation>
    <scope>NUCLEOTIDE SEQUENCE [LARGE SCALE GENOMIC DNA]</scope>
    <source>
        <strain evidence="1 2">NBRC 108950</strain>
    </source>
</reference>